<protein>
    <submittedName>
        <fullName evidence="2">Uncharacterized protein</fullName>
    </submittedName>
</protein>
<dbReference type="AlphaFoldDB" id="A0A397WMX2"/>
<comment type="caution">
    <text evidence="2">The sequence shown here is derived from an EMBL/GenBank/DDBJ whole genome shotgun (WGS) entry which is preliminary data.</text>
</comment>
<keyword evidence="1" id="KW-1133">Transmembrane helix</keyword>
<feature type="transmembrane region" description="Helical" evidence="1">
    <location>
        <begin position="12"/>
        <end position="28"/>
    </location>
</feature>
<evidence type="ECO:0000313" key="3">
    <source>
        <dbReference type="Proteomes" id="UP000266622"/>
    </source>
</evidence>
<dbReference type="EMBL" id="MWMI01000002">
    <property type="protein sequence ID" value="RIB35398.1"/>
    <property type="molecule type" value="Genomic_DNA"/>
</dbReference>
<keyword evidence="1" id="KW-0472">Membrane</keyword>
<keyword evidence="1" id="KW-0812">Transmembrane</keyword>
<name>A0A397WMX2_9ARCH</name>
<dbReference type="Proteomes" id="UP000266622">
    <property type="component" value="Unassembled WGS sequence"/>
</dbReference>
<accession>A0A397WMX2</accession>
<reference evidence="2 3" key="1">
    <citation type="journal article" date="2018" name="Syst. Appl. Microbiol.">
        <title>A new symbiotic nanoarchaeote (Candidatus Nanoclepta minutus) and its host (Zestosphaera tikiterensis gen. nov., sp. nov.) from a New Zealand hot spring.</title>
        <authorList>
            <person name="St John E."/>
            <person name="Liu Y."/>
            <person name="Podar M."/>
            <person name="Stott M.B."/>
            <person name="Meneghin J."/>
            <person name="Chen Z."/>
            <person name="Lagutin K."/>
            <person name="Mitchell K."/>
            <person name="Reysenbach A.L."/>
        </authorList>
    </citation>
    <scope>NUCLEOTIDE SEQUENCE [LARGE SCALE GENOMIC DNA]</scope>
    <source>
        <strain evidence="2">NZ3</strain>
    </source>
</reference>
<evidence type="ECO:0000256" key="1">
    <source>
        <dbReference type="SAM" id="Phobius"/>
    </source>
</evidence>
<sequence length="61" mass="6663">MAIDIGMKIPTYKVFTGVIIVLGSILVAMKKPEIGVSILLTGIALFEISREIDKLKVSIFK</sequence>
<gene>
    <name evidence="2" type="ORF">BXU00_01370</name>
</gene>
<evidence type="ECO:0000313" key="2">
    <source>
        <dbReference type="EMBL" id="RIB35398.1"/>
    </source>
</evidence>
<organism evidence="2 3">
    <name type="scientific">Candidatus Nanoclepta minutus</name>
    <dbReference type="NCBI Taxonomy" id="1940235"/>
    <lineage>
        <taxon>Archaea</taxon>
        <taxon>Nanobdellota</taxon>
        <taxon>Candidatus Nanoclepta</taxon>
    </lineage>
</organism>
<proteinExistence type="predicted"/>